<dbReference type="GO" id="GO:0004071">
    <property type="term" value="F:aspartate-ammonia ligase activity"/>
    <property type="evidence" value="ECO:0007669"/>
    <property type="project" value="UniProtKB-UniRule"/>
</dbReference>
<proteinExistence type="inferred from homology"/>
<dbReference type="PROSITE" id="PS50862">
    <property type="entry name" value="AA_TRNA_LIGASE_II"/>
    <property type="match status" value="1"/>
</dbReference>
<dbReference type="EMBL" id="AP025318">
    <property type="protein sequence ID" value="BDD12466.1"/>
    <property type="molecule type" value="Genomic_DNA"/>
</dbReference>
<dbReference type="GO" id="GO:0005524">
    <property type="term" value="F:ATP binding"/>
    <property type="evidence" value="ECO:0007669"/>
    <property type="project" value="UniProtKB-UniRule"/>
</dbReference>
<accession>A0AAU9CTU7</accession>
<dbReference type="InterPro" id="IPR004618">
    <property type="entry name" value="AsnA"/>
</dbReference>
<dbReference type="PANTHER" id="PTHR30073">
    <property type="entry name" value="ASPARTATE--AMMONIA LIGASE"/>
    <property type="match status" value="1"/>
</dbReference>
<comment type="similarity">
    <text evidence="7">Belongs to the class-II aminoacyl-tRNA synthetase family. AsnA subfamily.</text>
</comment>
<dbReference type="Pfam" id="PF03590">
    <property type="entry name" value="AsnA"/>
    <property type="match status" value="1"/>
</dbReference>
<evidence type="ECO:0000256" key="3">
    <source>
        <dbReference type="ARBA" id="ARBA00022605"/>
    </source>
</evidence>
<evidence type="ECO:0000313" key="11">
    <source>
        <dbReference type="Proteomes" id="UP001348817"/>
    </source>
</evidence>
<keyword evidence="3 7" id="KW-0028">Amino-acid biosynthesis</keyword>
<evidence type="ECO:0000256" key="1">
    <source>
        <dbReference type="ARBA" id="ARBA00022490"/>
    </source>
</evidence>
<dbReference type="PIRSF" id="PIRSF001555">
    <property type="entry name" value="Asp_ammon_ligase"/>
    <property type="match status" value="1"/>
</dbReference>
<dbReference type="GO" id="GO:0070981">
    <property type="term" value="P:L-asparagine biosynthetic process"/>
    <property type="evidence" value="ECO:0007669"/>
    <property type="project" value="UniProtKB-UniRule"/>
</dbReference>
<evidence type="ECO:0000256" key="8">
    <source>
        <dbReference type="NCBIfam" id="TIGR00669"/>
    </source>
</evidence>
<gene>
    <name evidence="7 10" type="primary">asnA</name>
    <name evidence="10" type="ORF">FUAX_48980</name>
</gene>
<evidence type="ECO:0000256" key="5">
    <source>
        <dbReference type="ARBA" id="ARBA00022840"/>
    </source>
</evidence>
<keyword evidence="4 7" id="KW-0547">Nucleotide-binding</keyword>
<dbReference type="SUPFAM" id="SSF55681">
    <property type="entry name" value="Class II aaRS and biotin synthetases"/>
    <property type="match status" value="1"/>
</dbReference>
<dbReference type="EC" id="6.3.1.1" evidence="7 8"/>
<geneLocation type="plasmid" evidence="10 11">
    <name>pFA4</name>
</geneLocation>
<protein>
    <recommendedName>
        <fullName evidence="7 8">Aspartate--ammonia ligase</fullName>
        <ecNumber evidence="7 8">6.3.1.1</ecNumber>
    </recommendedName>
    <alternativeName>
        <fullName evidence="7">Asparagine synthetase A</fullName>
    </alternativeName>
</protein>
<evidence type="ECO:0000256" key="7">
    <source>
        <dbReference type="HAMAP-Rule" id="MF_00555"/>
    </source>
</evidence>
<evidence type="ECO:0000313" key="10">
    <source>
        <dbReference type="EMBL" id="BDD12466.1"/>
    </source>
</evidence>
<dbReference type="PANTHER" id="PTHR30073:SF5">
    <property type="entry name" value="ASPARTATE--AMMONIA LIGASE"/>
    <property type="match status" value="1"/>
</dbReference>
<dbReference type="NCBIfam" id="TIGR00669">
    <property type="entry name" value="asnA"/>
    <property type="match status" value="1"/>
</dbReference>
<dbReference type="HAMAP" id="MF_00555">
    <property type="entry name" value="AsnA"/>
    <property type="match status" value="1"/>
</dbReference>
<evidence type="ECO:0000256" key="2">
    <source>
        <dbReference type="ARBA" id="ARBA00022598"/>
    </source>
</evidence>
<dbReference type="GO" id="GO:0005829">
    <property type="term" value="C:cytosol"/>
    <property type="evidence" value="ECO:0007669"/>
    <property type="project" value="TreeGrafter"/>
</dbReference>
<keyword evidence="2 7" id="KW-0436">Ligase</keyword>
<comment type="subcellular location">
    <subcellularLocation>
        <location evidence="7">Cytoplasm</location>
    </subcellularLocation>
</comment>
<dbReference type="InterPro" id="IPR006195">
    <property type="entry name" value="aa-tRNA-synth_II"/>
</dbReference>
<sequence>MFANNEIKKSKTTYNMAVNDLIFPKEYKATLSLREIERAVKLIKDLFEESLSSELKLRRFSAPLFVMKGTGINDDLNGSERAVSFPVMDMDDQRAEVVHSLAKWKRMTLADFGIEEGFGIYTDMNAIRADEVMDNTHSIYVDQWDWEKVMSESERTIAFLKQTVKKIYSTVKRVEYKVYEQYPHITPQLPETIHFISAEELLEKYPDLTPKERENKITKEHGAVFLMGIGGKLANGEKHDGRAPDYDDWSTSNEEGFAGLNGDILVWNPILETAYEISSMGIRVDKKAMEHQLQVESAEERKDLMFHRRLLSGEFPFSIGGGIGQSRLCMFLLQTAHIGEVQASLWPEDMREACQEKGIALM</sequence>
<evidence type="ECO:0000256" key="4">
    <source>
        <dbReference type="ARBA" id="ARBA00022741"/>
    </source>
</evidence>
<organism evidence="10 11">
    <name type="scientific">Fulvitalea axinellae</name>
    <dbReference type="NCBI Taxonomy" id="1182444"/>
    <lineage>
        <taxon>Bacteria</taxon>
        <taxon>Pseudomonadati</taxon>
        <taxon>Bacteroidota</taxon>
        <taxon>Cytophagia</taxon>
        <taxon>Cytophagales</taxon>
        <taxon>Persicobacteraceae</taxon>
        <taxon>Fulvitalea</taxon>
    </lineage>
</organism>
<dbReference type="Proteomes" id="UP001348817">
    <property type="component" value="Plasmid pFA4"/>
</dbReference>
<keyword evidence="11" id="KW-1185">Reference proteome</keyword>
<keyword evidence="10" id="KW-0614">Plasmid</keyword>
<keyword evidence="1 7" id="KW-0963">Cytoplasm</keyword>
<dbReference type="Gene3D" id="3.30.930.10">
    <property type="entry name" value="Bira Bifunctional Protein, Domain 2"/>
    <property type="match status" value="1"/>
</dbReference>
<dbReference type="AlphaFoldDB" id="A0AAU9CTU7"/>
<comment type="pathway">
    <text evidence="7">Amino-acid biosynthesis; L-asparagine biosynthesis; L-asparagine from L-aspartate (ammonia route): step 1/1.</text>
</comment>
<name>A0AAU9CTU7_9BACT</name>
<evidence type="ECO:0000259" key="9">
    <source>
        <dbReference type="PROSITE" id="PS50862"/>
    </source>
</evidence>
<keyword evidence="6 7" id="KW-0061">Asparagine biosynthesis</keyword>
<comment type="catalytic activity">
    <reaction evidence="7">
        <text>L-aspartate + NH4(+) + ATP = L-asparagine + AMP + diphosphate + H(+)</text>
        <dbReference type="Rhea" id="RHEA:11372"/>
        <dbReference type="ChEBI" id="CHEBI:15378"/>
        <dbReference type="ChEBI" id="CHEBI:28938"/>
        <dbReference type="ChEBI" id="CHEBI:29991"/>
        <dbReference type="ChEBI" id="CHEBI:30616"/>
        <dbReference type="ChEBI" id="CHEBI:33019"/>
        <dbReference type="ChEBI" id="CHEBI:58048"/>
        <dbReference type="ChEBI" id="CHEBI:456215"/>
        <dbReference type="EC" id="6.3.1.1"/>
    </reaction>
</comment>
<dbReference type="KEGG" id="fax:FUAX_48980"/>
<reference evidence="10 11" key="1">
    <citation type="submission" date="2021-12" db="EMBL/GenBank/DDBJ databases">
        <title>Genome sequencing of bacteria with rrn-lacking chromosome and rrn-plasmid.</title>
        <authorList>
            <person name="Anda M."/>
            <person name="Iwasaki W."/>
        </authorList>
    </citation>
    <scope>NUCLEOTIDE SEQUENCE [LARGE SCALE GENOMIC DNA]</scope>
    <source>
        <strain evidence="10 11">DSM 100852</strain>
        <plasmid evidence="10 11">pFA4</plasmid>
    </source>
</reference>
<keyword evidence="5 7" id="KW-0067">ATP-binding</keyword>
<feature type="domain" description="Aminoacyl-transfer RNA synthetases class-II family profile" evidence="9">
    <location>
        <begin position="118"/>
        <end position="347"/>
    </location>
</feature>
<dbReference type="InterPro" id="IPR045864">
    <property type="entry name" value="aa-tRNA-synth_II/BPL/LPL"/>
</dbReference>
<evidence type="ECO:0000256" key="6">
    <source>
        <dbReference type="ARBA" id="ARBA00022888"/>
    </source>
</evidence>